<dbReference type="EMBL" id="CP046172">
    <property type="protein sequence ID" value="QIS08728.1"/>
    <property type="molecule type" value="Genomic_DNA"/>
</dbReference>
<dbReference type="KEGG" id="nah:F5544_04070"/>
<evidence type="ECO:0000313" key="1">
    <source>
        <dbReference type="EMBL" id="QIS08728.1"/>
    </source>
</evidence>
<dbReference type="InterPro" id="IPR023214">
    <property type="entry name" value="HAD_sf"/>
</dbReference>
<dbReference type="Proteomes" id="UP000503540">
    <property type="component" value="Chromosome"/>
</dbReference>
<dbReference type="Gene3D" id="3.40.50.1000">
    <property type="entry name" value="HAD superfamily/HAD-like"/>
    <property type="match status" value="1"/>
</dbReference>
<sequence length="215" mass="23369">MTRLHIFDMDGTLLRGTTASLEISRGLGCLAELLELEARFAAGALDTRGFAAELHCVWADLTPTVVAAAFDAAPWIGGLAEVLADIRARGEHSMVITMSPDFFAGRLGALGVDRIVASRFPPLPFRIAPDPEHILTPAHKVIAAEKACAELGLGRERCIAYGDSDSDIPLFRHLRRTVAVNATAKLRELALLHYDGDDLREPYRAVRRADDTESP</sequence>
<keyword evidence="1" id="KW-0378">Hydrolase</keyword>
<accession>A0A6G9Y662</accession>
<gene>
    <name evidence="1" type="ORF">F5544_04070</name>
</gene>
<keyword evidence="2" id="KW-1185">Reference proteome</keyword>
<dbReference type="AlphaFoldDB" id="A0A6G9Y662"/>
<proteinExistence type="predicted"/>
<dbReference type="RefSeq" id="WP_167471926.1">
    <property type="nucleotide sequence ID" value="NZ_CP046172.1"/>
</dbReference>
<dbReference type="SUPFAM" id="SSF56784">
    <property type="entry name" value="HAD-like"/>
    <property type="match status" value="1"/>
</dbReference>
<dbReference type="Pfam" id="PF12710">
    <property type="entry name" value="HAD"/>
    <property type="match status" value="1"/>
</dbReference>
<evidence type="ECO:0000313" key="2">
    <source>
        <dbReference type="Proteomes" id="UP000503540"/>
    </source>
</evidence>
<organism evidence="1 2">
    <name type="scientific">Nocardia arthritidis</name>
    <dbReference type="NCBI Taxonomy" id="228602"/>
    <lineage>
        <taxon>Bacteria</taxon>
        <taxon>Bacillati</taxon>
        <taxon>Actinomycetota</taxon>
        <taxon>Actinomycetes</taxon>
        <taxon>Mycobacteriales</taxon>
        <taxon>Nocardiaceae</taxon>
        <taxon>Nocardia</taxon>
    </lineage>
</organism>
<name>A0A6G9Y662_9NOCA</name>
<dbReference type="InterPro" id="IPR036412">
    <property type="entry name" value="HAD-like_sf"/>
</dbReference>
<protein>
    <submittedName>
        <fullName evidence="1">HAD hydrolase family protein</fullName>
    </submittedName>
</protein>
<reference evidence="1 2" key="1">
    <citation type="journal article" date="2019" name="ACS Chem. Biol.">
        <title>Identification and Mobilization of a Cryptic Antibiotic Biosynthesis Gene Locus from a Human-Pathogenic Nocardia Isolate.</title>
        <authorList>
            <person name="Herisse M."/>
            <person name="Ishida K."/>
            <person name="Porter J.L."/>
            <person name="Howden B."/>
            <person name="Hertweck C."/>
            <person name="Stinear T.P."/>
            <person name="Pidot S.J."/>
        </authorList>
    </citation>
    <scope>NUCLEOTIDE SEQUENCE [LARGE SCALE GENOMIC DNA]</scope>
    <source>
        <strain evidence="1 2">AUSMDU00012717</strain>
    </source>
</reference>
<dbReference type="GO" id="GO:0016787">
    <property type="term" value="F:hydrolase activity"/>
    <property type="evidence" value="ECO:0007669"/>
    <property type="project" value="UniProtKB-KW"/>
</dbReference>